<dbReference type="CDD" id="cd12232">
    <property type="entry name" value="RRM3_U2AF65"/>
    <property type="match status" value="1"/>
</dbReference>
<dbReference type="SUPFAM" id="SSF54928">
    <property type="entry name" value="RNA-binding domain, RBD"/>
    <property type="match status" value="1"/>
</dbReference>
<dbReference type="PANTHER" id="PTHR23139">
    <property type="entry name" value="RNA-BINDING PROTEIN"/>
    <property type="match status" value="1"/>
</dbReference>
<accession>A0AAV5IAA2</accession>
<dbReference type="Proteomes" id="UP001054252">
    <property type="component" value="Unassembled WGS sequence"/>
</dbReference>
<dbReference type="GO" id="GO:0006397">
    <property type="term" value="P:mRNA processing"/>
    <property type="evidence" value="ECO:0007669"/>
    <property type="project" value="UniProtKB-KW"/>
</dbReference>
<dbReference type="FunFam" id="3.30.70.330:FF:000225">
    <property type="entry name" value="U2 snRNP auxiliary factor large subunit"/>
    <property type="match status" value="1"/>
</dbReference>
<evidence type="ECO:0000256" key="2">
    <source>
        <dbReference type="ARBA" id="ARBA00022884"/>
    </source>
</evidence>
<reference evidence="6 7" key="1">
    <citation type="journal article" date="2021" name="Commun. Biol.">
        <title>The genome of Shorea leprosula (Dipterocarpaceae) highlights the ecological relevance of drought in aseasonal tropical rainforests.</title>
        <authorList>
            <person name="Ng K.K.S."/>
            <person name="Kobayashi M.J."/>
            <person name="Fawcett J.A."/>
            <person name="Hatakeyama M."/>
            <person name="Paape T."/>
            <person name="Ng C.H."/>
            <person name="Ang C.C."/>
            <person name="Tnah L.H."/>
            <person name="Lee C.T."/>
            <person name="Nishiyama T."/>
            <person name="Sese J."/>
            <person name="O'Brien M.J."/>
            <person name="Copetti D."/>
            <person name="Mohd Noor M.I."/>
            <person name="Ong R.C."/>
            <person name="Putra M."/>
            <person name="Sireger I.Z."/>
            <person name="Indrioko S."/>
            <person name="Kosugi Y."/>
            <person name="Izuno A."/>
            <person name="Isagi Y."/>
            <person name="Lee S.L."/>
            <person name="Shimizu K.K."/>
        </authorList>
    </citation>
    <scope>NUCLEOTIDE SEQUENCE [LARGE SCALE GENOMIC DNA]</scope>
    <source>
        <strain evidence="6">214</strain>
    </source>
</reference>
<evidence type="ECO:0000256" key="1">
    <source>
        <dbReference type="ARBA" id="ARBA00022664"/>
    </source>
</evidence>
<dbReference type="InterPro" id="IPR000504">
    <property type="entry name" value="RRM_dom"/>
</dbReference>
<dbReference type="Gene3D" id="3.30.70.330">
    <property type="match status" value="1"/>
</dbReference>
<dbReference type="GO" id="GO:0003723">
    <property type="term" value="F:RNA binding"/>
    <property type="evidence" value="ECO:0007669"/>
    <property type="project" value="UniProtKB-KW"/>
</dbReference>
<evidence type="ECO:0000313" key="6">
    <source>
        <dbReference type="EMBL" id="GKU94566.1"/>
    </source>
</evidence>
<keyword evidence="7" id="KW-1185">Reference proteome</keyword>
<dbReference type="Pfam" id="PF00076">
    <property type="entry name" value="RRM_1"/>
    <property type="match status" value="1"/>
</dbReference>
<dbReference type="EMBL" id="BPVZ01000008">
    <property type="protein sequence ID" value="GKU94566.1"/>
    <property type="molecule type" value="Genomic_DNA"/>
</dbReference>
<keyword evidence="3" id="KW-0508">mRNA splicing</keyword>
<proteinExistence type="predicted"/>
<dbReference type="InterPro" id="IPR012677">
    <property type="entry name" value="Nucleotide-bd_a/b_plait_sf"/>
</dbReference>
<organism evidence="6 7">
    <name type="scientific">Rubroshorea leprosula</name>
    <dbReference type="NCBI Taxonomy" id="152421"/>
    <lineage>
        <taxon>Eukaryota</taxon>
        <taxon>Viridiplantae</taxon>
        <taxon>Streptophyta</taxon>
        <taxon>Embryophyta</taxon>
        <taxon>Tracheophyta</taxon>
        <taxon>Spermatophyta</taxon>
        <taxon>Magnoliopsida</taxon>
        <taxon>eudicotyledons</taxon>
        <taxon>Gunneridae</taxon>
        <taxon>Pentapetalae</taxon>
        <taxon>rosids</taxon>
        <taxon>malvids</taxon>
        <taxon>Malvales</taxon>
        <taxon>Dipterocarpaceae</taxon>
        <taxon>Rubroshorea</taxon>
    </lineage>
</organism>
<dbReference type="AlphaFoldDB" id="A0AAV5IAA2"/>
<dbReference type="InterPro" id="IPR035979">
    <property type="entry name" value="RBD_domain_sf"/>
</dbReference>
<comment type="caution">
    <text evidence="6">The sequence shown here is derived from an EMBL/GenBank/DDBJ whole genome shotgun (WGS) entry which is preliminary data.</text>
</comment>
<feature type="region of interest" description="Disordered" evidence="4">
    <location>
        <begin position="1"/>
        <end position="21"/>
    </location>
</feature>
<evidence type="ECO:0000313" key="7">
    <source>
        <dbReference type="Proteomes" id="UP001054252"/>
    </source>
</evidence>
<gene>
    <name evidence="6" type="ORF">SLEP1_g8038</name>
</gene>
<evidence type="ECO:0000256" key="3">
    <source>
        <dbReference type="ARBA" id="ARBA00023187"/>
    </source>
</evidence>
<keyword evidence="2" id="KW-0694">RNA-binding</keyword>
<evidence type="ECO:0000259" key="5">
    <source>
        <dbReference type="Pfam" id="PF00076"/>
    </source>
</evidence>
<name>A0AAV5IAA2_9ROSI</name>
<evidence type="ECO:0000256" key="4">
    <source>
        <dbReference type="SAM" id="MobiDB-lite"/>
    </source>
</evidence>
<keyword evidence="1" id="KW-0507">mRNA processing</keyword>
<protein>
    <recommendedName>
        <fullName evidence="5">RRM domain-containing protein</fullName>
    </recommendedName>
</protein>
<feature type="domain" description="RRM" evidence="5">
    <location>
        <begin position="70"/>
        <end position="130"/>
    </location>
</feature>
<sequence>MGDKTLTVKRANQGANQPKPEQENLLFQAQQIAMQRLLQPQSAATKLVCLTQALSEDDLKDDEQYEDIVEDMRQEVRRHGILVNVIIPRPNPNGEPSPGVGKVFLEYSDVDGAKKALAAMNGRKFGGNQVVAVFHPEKKVCSGGV</sequence>
<dbReference type="GO" id="GO:0008380">
    <property type="term" value="P:RNA splicing"/>
    <property type="evidence" value="ECO:0007669"/>
    <property type="project" value="UniProtKB-KW"/>
</dbReference>